<organism evidence="1 2">
    <name type="scientific">Stephanodiscus triporus</name>
    <dbReference type="NCBI Taxonomy" id="2934178"/>
    <lineage>
        <taxon>Eukaryota</taxon>
        <taxon>Sar</taxon>
        <taxon>Stramenopiles</taxon>
        <taxon>Ochrophyta</taxon>
        <taxon>Bacillariophyta</taxon>
        <taxon>Coscinodiscophyceae</taxon>
        <taxon>Thalassiosirophycidae</taxon>
        <taxon>Stephanodiscales</taxon>
        <taxon>Stephanodiscaceae</taxon>
        <taxon>Stephanodiscus</taxon>
    </lineage>
</organism>
<dbReference type="EMBL" id="JALLAZ020001702">
    <property type="protein sequence ID" value="KAL3767476.1"/>
    <property type="molecule type" value="Genomic_DNA"/>
</dbReference>
<evidence type="ECO:0000313" key="2">
    <source>
        <dbReference type="Proteomes" id="UP001530315"/>
    </source>
</evidence>
<comment type="caution">
    <text evidence="1">The sequence shown here is derived from an EMBL/GenBank/DDBJ whole genome shotgun (WGS) entry which is preliminary data.</text>
</comment>
<accession>A0ABD3MU51</accession>
<dbReference type="Proteomes" id="UP001530315">
    <property type="component" value="Unassembled WGS sequence"/>
</dbReference>
<dbReference type="AlphaFoldDB" id="A0ABD3MU51"/>
<proteinExistence type="predicted"/>
<gene>
    <name evidence="1" type="ORF">ACHAW5_006205</name>
</gene>
<evidence type="ECO:0000313" key="1">
    <source>
        <dbReference type="EMBL" id="KAL3767476.1"/>
    </source>
</evidence>
<keyword evidence="2" id="KW-1185">Reference proteome</keyword>
<name>A0ABD3MU51_9STRA</name>
<sequence>MISQDLEDSRVHIIAAARTHFTDADQARRSDPFAILGLTQEAYGILINNNNGNGMMHGSESREGWSFWTWQSGDMIMRKRPVRPAASRRGTRR</sequence>
<reference evidence="1 2" key="1">
    <citation type="submission" date="2024-10" db="EMBL/GenBank/DDBJ databases">
        <title>Updated reference genomes for cyclostephanoid diatoms.</title>
        <authorList>
            <person name="Roberts W.R."/>
            <person name="Alverson A.J."/>
        </authorList>
    </citation>
    <scope>NUCLEOTIDE SEQUENCE [LARGE SCALE GENOMIC DNA]</scope>
    <source>
        <strain evidence="1 2">AJA276-08</strain>
    </source>
</reference>
<protein>
    <submittedName>
        <fullName evidence="1">Uncharacterized protein</fullName>
    </submittedName>
</protein>